<protein>
    <recommendedName>
        <fullName evidence="6">PPM-type phosphatase domain-containing protein</fullName>
    </recommendedName>
</protein>
<dbReference type="Proteomes" id="UP000681722">
    <property type="component" value="Unassembled WGS sequence"/>
</dbReference>
<dbReference type="SUPFAM" id="SSF81606">
    <property type="entry name" value="PP2C-like"/>
    <property type="match status" value="1"/>
</dbReference>
<sequence length="509" mass="57628">MFRSFITALLQRNNHIRSSLLCSRIVSSSYHSDSHNDDSPQSTFDEQRLSSQEATGILRTHEASIDLEADCPVRYYEVNYLGANNPPEDRQAQARLRSSSSIPANKKDTSMYLFGVFDGHGGPLCSDVVGQRLFDYIAVTLLSPKQLQEILQNIQSNTSTAAAAQLLHSYYNPYKDSRNSKVKELHNTNLVKHIEEIYSTFDLDNNDIAHALENAFVKLDRDICAEAIPPEQQPVDEDLLQIATCGSCACVALVKERDLYIANCGDARAILGTIDDDGNPRVINLSHDHNSKNTSEVERLLNEHPSSESHSVIRSDRLLGLLMPFRAFGDIRFKWPANYLKEYVQPYYKKGDAIPQFYLTPPYLTAKPEITKHKLTRRDKFLVLATDGVWDQLSAENVVQLVFNHQKGILSFDRFILSKDNKQTQTKLRDINELLLARQQAIKNQPIDQNTATHLIRHALAYTSKGKFDSKLLSDTLTFPNPRSIRDDITITVIYFDCDYIDSQENANG</sequence>
<dbReference type="EMBL" id="CAJOBC010020648">
    <property type="protein sequence ID" value="CAF4047449.1"/>
    <property type="molecule type" value="Genomic_DNA"/>
</dbReference>
<evidence type="ECO:0000256" key="1">
    <source>
        <dbReference type="ARBA" id="ARBA00022723"/>
    </source>
</evidence>
<keyword evidence="9" id="KW-1185">Reference proteome</keyword>
<dbReference type="PANTHER" id="PTHR13832:SF792">
    <property type="entry name" value="GM14286P"/>
    <property type="match status" value="1"/>
</dbReference>
<dbReference type="EMBL" id="CAJNOQ010010960">
    <property type="protein sequence ID" value="CAF1265280.1"/>
    <property type="molecule type" value="Genomic_DNA"/>
</dbReference>
<dbReference type="Pfam" id="PF00481">
    <property type="entry name" value="PP2C"/>
    <property type="match status" value="1"/>
</dbReference>
<dbReference type="AlphaFoldDB" id="A0A815AW90"/>
<evidence type="ECO:0000256" key="4">
    <source>
        <dbReference type="RuleBase" id="RU003465"/>
    </source>
</evidence>
<accession>A0A815AW90</accession>
<evidence type="ECO:0000256" key="5">
    <source>
        <dbReference type="SAM" id="MobiDB-lite"/>
    </source>
</evidence>
<dbReference type="OrthoDB" id="420076at2759"/>
<feature type="region of interest" description="Disordered" evidence="5">
    <location>
        <begin position="31"/>
        <end position="51"/>
    </location>
</feature>
<feature type="region of interest" description="Disordered" evidence="5">
    <location>
        <begin position="82"/>
        <end position="102"/>
    </location>
</feature>
<dbReference type="PANTHER" id="PTHR13832">
    <property type="entry name" value="PROTEIN PHOSPHATASE 2C"/>
    <property type="match status" value="1"/>
</dbReference>
<organism evidence="7 9">
    <name type="scientific">Didymodactylos carnosus</name>
    <dbReference type="NCBI Taxonomy" id="1234261"/>
    <lineage>
        <taxon>Eukaryota</taxon>
        <taxon>Metazoa</taxon>
        <taxon>Spiralia</taxon>
        <taxon>Gnathifera</taxon>
        <taxon>Rotifera</taxon>
        <taxon>Eurotatoria</taxon>
        <taxon>Bdelloidea</taxon>
        <taxon>Philodinida</taxon>
        <taxon>Philodinidae</taxon>
        <taxon>Didymodactylos</taxon>
    </lineage>
</organism>
<dbReference type="InterPro" id="IPR015655">
    <property type="entry name" value="PP2C"/>
</dbReference>
<dbReference type="CDD" id="cd00143">
    <property type="entry name" value="PP2Cc"/>
    <property type="match status" value="1"/>
</dbReference>
<comment type="caution">
    <text evidence="7">The sequence shown here is derived from an EMBL/GenBank/DDBJ whole genome shotgun (WGS) entry which is preliminary data.</text>
</comment>
<dbReference type="InterPro" id="IPR036457">
    <property type="entry name" value="PPM-type-like_dom_sf"/>
</dbReference>
<dbReference type="Gene3D" id="3.60.40.10">
    <property type="entry name" value="PPM-type phosphatase domain"/>
    <property type="match status" value="1"/>
</dbReference>
<evidence type="ECO:0000313" key="9">
    <source>
        <dbReference type="Proteomes" id="UP000663829"/>
    </source>
</evidence>
<gene>
    <name evidence="7" type="ORF">GPM918_LOCUS26810</name>
    <name evidence="8" type="ORF">SRO942_LOCUS27029</name>
</gene>
<dbReference type="Proteomes" id="UP000663829">
    <property type="component" value="Unassembled WGS sequence"/>
</dbReference>
<dbReference type="InterPro" id="IPR001932">
    <property type="entry name" value="PPM-type_phosphatase-like_dom"/>
</dbReference>
<name>A0A815AW90_9BILA</name>
<keyword evidence="2 4" id="KW-0378">Hydrolase</keyword>
<evidence type="ECO:0000256" key="2">
    <source>
        <dbReference type="ARBA" id="ARBA00022801"/>
    </source>
</evidence>
<proteinExistence type="inferred from homology"/>
<comment type="similarity">
    <text evidence="4">Belongs to the PP2C family.</text>
</comment>
<dbReference type="PROSITE" id="PS01032">
    <property type="entry name" value="PPM_1"/>
    <property type="match status" value="1"/>
</dbReference>
<dbReference type="InterPro" id="IPR000222">
    <property type="entry name" value="PP2C_BS"/>
</dbReference>
<dbReference type="SMART" id="SM00332">
    <property type="entry name" value="PP2Cc"/>
    <property type="match status" value="1"/>
</dbReference>
<dbReference type="GO" id="GO:0005739">
    <property type="term" value="C:mitochondrion"/>
    <property type="evidence" value="ECO:0007669"/>
    <property type="project" value="TreeGrafter"/>
</dbReference>
<dbReference type="GO" id="GO:0004741">
    <property type="term" value="F:[pyruvate dehydrogenase (acetyl-transferring)]-phosphatase activity"/>
    <property type="evidence" value="ECO:0007669"/>
    <property type="project" value="TreeGrafter"/>
</dbReference>
<evidence type="ECO:0000259" key="6">
    <source>
        <dbReference type="PROSITE" id="PS51746"/>
    </source>
</evidence>
<reference evidence="7" key="1">
    <citation type="submission" date="2021-02" db="EMBL/GenBank/DDBJ databases">
        <authorList>
            <person name="Nowell W R."/>
        </authorList>
    </citation>
    <scope>NUCLEOTIDE SEQUENCE</scope>
</reference>
<feature type="domain" description="PPM-type phosphatase" evidence="6">
    <location>
        <begin position="72"/>
        <end position="496"/>
    </location>
</feature>
<evidence type="ECO:0000313" key="7">
    <source>
        <dbReference type="EMBL" id="CAF1265280.1"/>
    </source>
</evidence>
<evidence type="ECO:0000256" key="3">
    <source>
        <dbReference type="ARBA" id="ARBA00022912"/>
    </source>
</evidence>
<dbReference type="GO" id="GO:0046872">
    <property type="term" value="F:metal ion binding"/>
    <property type="evidence" value="ECO:0007669"/>
    <property type="project" value="UniProtKB-KW"/>
</dbReference>
<feature type="compositionally biased region" description="Polar residues" evidence="5">
    <location>
        <begin position="40"/>
        <end position="51"/>
    </location>
</feature>
<evidence type="ECO:0000313" key="8">
    <source>
        <dbReference type="EMBL" id="CAF4047449.1"/>
    </source>
</evidence>
<dbReference type="PROSITE" id="PS51746">
    <property type="entry name" value="PPM_2"/>
    <property type="match status" value="1"/>
</dbReference>
<keyword evidence="3 4" id="KW-0904">Protein phosphatase</keyword>
<keyword evidence="1" id="KW-0479">Metal-binding</keyword>